<dbReference type="PANTHER" id="PTHR23320">
    <property type="entry name" value="MEMBRANE-SPANNING 4-DOMAINS SUBFAMILY A MS4A -RELATED"/>
    <property type="match status" value="1"/>
</dbReference>
<name>A0AAV6QK15_SOLSE</name>
<comment type="subcellular location">
    <subcellularLocation>
        <location evidence="1">Membrane</location>
        <topology evidence="1">Multi-pass membrane protein</topology>
    </subcellularLocation>
</comment>
<evidence type="ECO:0000256" key="3">
    <source>
        <dbReference type="ARBA" id="ARBA00022692"/>
    </source>
</evidence>
<feature type="transmembrane region" description="Helical" evidence="7">
    <location>
        <begin position="158"/>
        <end position="178"/>
    </location>
</feature>
<evidence type="ECO:0000313" key="9">
    <source>
        <dbReference type="Proteomes" id="UP000693946"/>
    </source>
</evidence>
<dbReference type="GO" id="GO:0016020">
    <property type="term" value="C:membrane"/>
    <property type="evidence" value="ECO:0007669"/>
    <property type="project" value="UniProtKB-SubCell"/>
</dbReference>
<dbReference type="InterPro" id="IPR030417">
    <property type="entry name" value="MS4A"/>
</dbReference>
<protein>
    <submittedName>
        <fullName evidence="8">Membrane-spanning 4-domains subfamily A member 8-like</fullName>
    </submittedName>
</protein>
<evidence type="ECO:0000256" key="7">
    <source>
        <dbReference type="SAM" id="Phobius"/>
    </source>
</evidence>
<dbReference type="InterPro" id="IPR007237">
    <property type="entry name" value="CD20-like"/>
</dbReference>
<feature type="transmembrane region" description="Helical" evidence="7">
    <location>
        <begin position="110"/>
        <end position="137"/>
    </location>
</feature>
<dbReference type="Pfam" id="PF04103">
    <property type="entry name" value="CD20"/>
    <property type="match status" value="1"/>
</dbReference>
<evidence type="ECO:0000256" key="5">
    <source>
        <dbReference type="ARBA" id="ARBA00023136"/>
    </source>
</evidence>
<comment type="caution">
    <text evidence="8">The sequence shown here is derived from an EMBL/GenBank/DDBJ whole genome shotgun (WGS) entry which is preliminary data.</text>
</comment>
<dbReference type="AlphaFoldDB" id="A0AAV6QK15"/>
<sequence length="235" mass="24408">MSSTVSTTVGDMVVVTHVLPANTNVNAGENTQTLVGVQKFIKGQPLALGTVQIIIGLMIFLFGIAMTPRADTLGVVSGIFVWGAAFYITAGSLTVAAARRPSRCLVNCTLAFSVVAAVATSFGVIFFTLDATGLLMYCRYDLVFECGIYRSRMMGVSGVLAVFSLLQLIVSATIAGYACSATCNCSGETPSVIFVPAESLATGQTAAPYTEEMQNVKGDGSAMTPPPPAYSAVVS</sequence>
<accession>A0AAV6QK15</accession>
<dbReference type="Proteomes" id="UP000693946">
    <property type="component" value="Linkage Group LG4"/>
</dbReference>
<evidence type="ECO:0000256" key="1">
    <source>
        <dbReference type="ARBA" id="ARBA00004141"/>
    </source>
</evidence>
<evidence type="ECO:0000256" key="4">
    <source>
        <dbReference type="ARBA" id="ARBA00022989"/>
    </source>
</evidence>
<reference evidence="8 9" key="1">
    <citation type="journal article" date="2021" name="Sci. Rep.">
        <title>Chromosome anchoring in Senegalese sole (Solea senegalensis) reveals sex-associated markers and genome rearrangements in flatfish.</title>
        <authorList>
            <person name="Guerrero-Cozar I."/>
            <person name="Gomez-Garrido J."/>
            <person name="Berbel C."/>
            <person name="Martinez-Blanch J.F."/>
            <person name="Alioto T."/>
            <person name="Claros M.G."/>
            <person name="Gagnaire P.A."/>
            <person name="Manchado M."/>
        </authorList>
    </citation>
    <scope>NUCLEOTIDE SEQUENCE [LARGE SCALE GENOMIC DNA]</scope>
    <source>
        <strain evidence="8">Sse05_10M</strain>
    </source>
</reference>
<keyword evidence="9" id="KW-1185">Reference proteome</keyword>
<keyword evidence="3 7" id="KW-0812">Transmembrane</keyword>
<feature type="transmembrane region" description="Helical" evidence="7">
    <location>
        <begin position="73"/>
        <end position="98"/>
    </location>
</feature>
<keyword evidence="5 7" id="KW-0472">Membrane</keyword>
<feature type="transmembrane region" description="Helical" evidence="7">
    <location>
        <begin position="46"/>
        <end position="66"/>
    </location>
</feature>
<organism evidence="8 9">
    <name type="scientific">Solea senegalensis</name>
    <name type="common">Senegalese sole</name>
    <dbReference type="NCBI Taxonomy" id="28829"/>
    <lineage>
        <taxon>Eukaryota</taxon>
        <taxon>Metazoa</taxon>
        <taxon>Chordata</taxon>
        <taxon>Craniata</taxon>
        <taxon>Vertebrata</taxon>
        <taxon>Euteleostomi</taxon>
        <taxon>Actinopterygii</taxon>
        <taxon>Neopterygii</taxon>
        <taxon>Teleostei</taxon>
        <taxon>Neoteleostei</taxon>
        <taxon>Acanthomorphata</taxon>
        <taxon>Carangaria</taxon>
        <taxon>Pleuronectiformes</taxon>
        <taxon>Pleuronectoidei</taxon>
        <taxon>Soleidae</taxon>
        <taxon>Solea</taxon>
    </lineage>
</organism>
<dbReference type="PANTHER" id="PTHR23320:SF128">
    <property type="entry name" value="MEMBRANE-SPANNING 4-DOMAINS SUBFAMILY A MEMBER 4A"/>
    <property type="match status" value="1"/>
</dbReference>
<comment type="similarity">
    <text evidence="2">Belongs to the MS4A family.</text>
</comment>
<evidence type="ECO:0000256" key="2">
    <source>
        <dbReference type="ARBA" id="ARBA00009565"/>
    </source>
</evidence>
<dbReference type="EMBL" id="JAGKHQ010000016">
    <property type="protein sequence ID" value="KAG7494081.1"/>
    <property type="molecule type" value="Genomic_DNA"/>
</dbReference>
<evidence type="ECO:0000313" key="8">
    <source>
        <dbReference type="EMBL" id="KAG7494081.1"/>
    </source>
</evidence>
<feature type="region of interest" description="Disordered" evidence="6">
    <location>
        <begin position="216"/>
        <end position="235"/>
    </location>
</feature>
<proteinExistence type="inferred from homology"/>
<keyword evidence="4 7" id="KW-1133">Transmembrane helix</keyword>
<gene>
    <name evidence="8" type="ORF">JOB18_022426</name>
</gene>
<evidence type="ECO:0000256" key="6">
    <source>
        <dbReference type="SAM" id="MobiDB-lite"/>
    </source>
</evidence>